<name>A0A2R4BSK2_THAAR</name>
<keyword evidence="3" id="KW-1185">Reference proteome</keyword>
<evidence type="ECO:0000313" key="3">
    <source>
        <dbReference type="Proteomes" id="UP000241885"/>
    </source>
</evidence>
<keyword evidence="1" id="KW-0732">Signal</keyword>
<dbReference type="OrthoDB" id="8969091at2"/>
<evidence type="ECO:0000256" key="1">
    <source>
        <dbReference type="SAM" id="SignalP"/>
    </source>
</evidence>
<gene>
    <name evidence="2" type="ORF">Tharo_3426</name>
</gene>
<dbReference type="KEGG" id="tak:Tharo_3426"/>
<geneLocation type="plasmid" evidence="3">
    <name>pkjk172</name>
</geneLocation>
<accession>A0A2R4BSK2</accession>
<proteinExistence type="predicted"/>
<organism evidence="2 3">
    <name type="scientific">Thauera aromatica K172</name>
    <dbReference type="NCBI Taxonomy" id="44139"/>
    <lineage>
        <taxon>Bacteria</taxon>
        <taxon>Pseudomonadati</taxon>
        <taxon>Pseudomonadota</taxon>
        <taxon>Betaproteobacteria</taxon>
        <taxon>Rhodocyclales</taxon>
        <taxon>Zoogloeaceae</taxon>
        <taxon>Thauera</taxon>
    </lineage>
</organism>
<dbReference type="PROSITE" id="PS51257">
    <property type="entry name" value="PROKAR_LIPOPROTEIN"/>
    <property type="match status" value="1"/>
</dbReference>
<dbReference type="Proteomes" id="UP000241885">
    <property type="component" value="Plasmid pKJK172"/>
</dbReference>
<evidence type="ECO:0008006" key="4">
    <source>
        <dbReference type="Google" id="ProtNLM"/>
    </source>
</evidence>
<protein>
    <recommendedName>
        <fullName evidence="4">Major outer membrane lipoprotein</fullName>
    </recommendedName>
</protein>
<evidence type="ECO:0000313" key="2">
    <source>
        <dbReference type="EMBL" id="AVR90307.1"/>
    </source>
</evidence>
<sequence>MKSINRLALALPILALAGCAALDQVAKDIQKATAPVMVTDTLPQICQAAKNNQVQANSTYVGKGLAMTGEVRSVNEGFQPHYRVLLKAGQVSIHAGTDNKANVTALTVGKTARASGVITDVSYDFNGCAISLKDATF</sequence>
<dbReference type="RefSeq" id="WP_011600627.1">
    <property type="nucleotide sequence ID" value="NZ_CP028340.1"/>
</dbReference>
<feature type="chain" id="PRO_5015328118" description="Major outer membrane lipoprotein" evidence="1">
    <location>
        <begin position="18"/>
        <end position="137"/>
    </location>
</feature>
<keyword evidence="2" id="KW-0614">Plasmid</keyword>
<reference evidence="2 3" key="1">
    <citation type="submission" date="2018-03" db="EMBL/GenBank/DDBJ databases">
        <title>Complete genome sequence of Thauera aromatica, a model organism for studying aromatic compound degradation under denitrifying conditions.</title>
        <authorList>
            <person name="Lo H.-Y."/>
            <person name="Goris T."/>
            <person name="Boll M."/>
            <person name="Mueller J.A."/>
        </authorList>
    </citation>
    <scope>NUCLEOTIDE SEQUENCE [LARGE SCALE GENOMIC DNA]</scope>
    <source>
        <strain evidence="2 3">K172</strain>
        <plasmid evidence="3">pkjk172</plasmid>
    </source>
</reference>
<dbReference type="EMBL" id="CP028340">
    <property type="protein sequence ID" value="AVR90307.1"/>
    <property type="molecule type" value="Genomic_DNA"/>
</dbReference>
<feature type="signal peptide" evidence="1">
    <location>
        <begin position="1"/>
        <end position="17"/>
    </location>
</feature>
<dbReference type="AlphaFoldDB" id="A0A2R4BSK2"/>